<feature type="transmembrane region" description="Helical" evidence="7">
    <location>
        <begin position="76"/>
        <end position="99"/>
    </location>
</feature>
<feature type="transmembrane region" description="Helical" evidence="7">
    <location>
        <begin position="414"/>
        <end position="433"/>
    </location>
</feature>
<name>A0A1V8RQ48_9HYPH</name>
<dbReference type="CDD" id="cd13127">
    <property type="entry name" value="MATE_tuaB_like"/>
    <property type="match status" value="1"/>
</dbReference>
<evidence type="ECO:0000313" key="8">
    <source>
        <dbReference type="EMBL" id="OQM75331.1"/>
    </source>
</evidence>
<dbReference type="STRING" id="1873176.BFN67_18760"/>
<evidence type="ECO:0000313" key="9">
    <source>
        <dbReference type="Proteomes" id="UP000191905"/>
    </source>
</evidence>
<feature type="transmembrane region" description="Helical" evidence="7">
    <location>
        <begin position="40"/>
        <end position="64"/>
    </location>
</feature>
<evidence type="ECO:0000256" key="2">
    <source>
        <dbReference type="ARBA" id="ARBA00007430"/>
    </source>
</evidence>
<dbReference type="OrthoDB" id="7356923at2"/>
<dbReference type="GO" id="GO:0005886">
    <property type="term" value="C:plasma membrane"/>
    <property type="evidence" value="ECO:0007669"/>
    <property type="project" value="UniProtKB-SubCell"/>
</dbReference>
<comment type="caution">
    <text evidence="8">The sequence shown here is derived from an EMBL/GenBank/DDBJ whole genome shotgun (WGS) entry which is preliminary data.</text>
</comment>
<evidence type="ECO:0000256" key="1">
    <source>
        <dbReference type="ARBA" id="ARBA00004651"/>
    </source>
</evidence>
<keyword evidence="3" id="KW-1003">Cell membrane</keyword>
<evidence type="ECO:0000256" key="3">
    <source>
        <dbReference type="ARBA" id="ARBA00022475"/>
    </source>
</evidence>
<dbReference type="AlphaFoldDB" id="A0A1V8RQ48"/>
<feature type="transmembrane region" description="Helical" evidence="7">
    <location>
        <begin position="111"/>
        <end position="132"/>
    </location>
</feature>
<protein>
    <submittedName>
        <fullName evidence="8">Polysaccharide biosynthesis protein</fullName>
    </submittedName>
</protein>
<keyword evidence="9" id="KW-1185">Reference proteome</keyword>
<dbReference type="PANTHER" id="PTHR30250:SF10">
    <property type="entry name" value="LIPOPOLYSACCHARIDE BIOSYNTHESIS PROTEIN WZXC"/>
    <property type="match status" value="1"/>
</dbReference>
<accession>A0A1V8RQ48</accession>
<gene>
    <name evidence="8" type="ORF">BFN67_18760</name>
</gene>
<feature type="transmembrane region" description="Helical" evidence="7">
    <location>
        <begin position="16"/>
        <end position="34"/>
    </location>
</feature>
<feature type="transmembrane region" description="Helical" evidence="7">
    <location>
        <begin position="144"/>
        <end position="164"/>
    </location>
</feature>
<comment type="subcellular location">
    <subcellularLocation>
        <location evidence="1">Cell membrane</location>
        <topology evidence="1">Multi-pass membrane protein</topology>
    </subcellularLocation>
</comment>
<dbReference type="EMBL" id="MDET01000017">
    <property type="protein sequence ID" value="OQM75331.1"/>
    <property type="molecule type" value="Genomic_DNA"/>
</dbReference>
<feature type="transmembrane region" description="Helical" evidence="7">
    <location>
        <begin position="324"/>
        <end position="343"/>
    </location>
</feature>
<sequence>MNTVRRSIAFSVIEKYLAQILLVATTMVMARILTPAETGLYMTANAVIMLADNFRTFGVGVYIIQEKQIERSVVQSAFTLTLFFSLTMGAIIYCGAGWLATFYDAPQLRTLLVVAALGFLAIPFSSPVMALLQRELAFNVIAGINVAAALVAFAITVTLGLAGFGPVSYAWGFVGASFTIAALATAVRRNFWIFRVSFARTRELLSFGTVSSLITVSNIAYDMLPRLAFGKMLGFDAVGLYARALTVCQLPDRAVVSALHPVVLPAFAAQARAGDSLKAYYLHGLSLITAVQWPALIMLCLLADPVVDILLGAQWGAVPPLVRFIALANMALAPAALTFPVLVAAGRVHDALRASLTSLPPSFLILIVAALHSLDAVAASMLVVAPLQMLIAYRYVSPVIGLGWAELARAGRHSAALAMGTAFVPVIIVALSPTGFDLGWLQTMAAVAGGAAGWGIVLAFVDHPLKREIVGIWISLSAWVWRRNAAASRL</sequence>
<dbReference type="PANTHER" id="PTHR30250">
    <property type="entry name" value="PST FAMILY PREDICTED COLANIC ACID TRANSPORTER"/>
    <property type="match status" value="1"/>
</dbReference>
<comment type="similarity">
    <text evidence="2">Belongs to the polysaccharide synthase family.</text>
</comment>
<proteinExistence type="inferred from homology"/>
<dbReference type="RefSeq" id="WP_080919876.1">
    <property type="nucleotide sequence ID" value="NZ_MDET01000017.1"/>
</dbReference>
<organism evidence="8 9">
    <name type="scientific">Manganibacter manganicus</name>
    <dbReference type="NCBI Taxonomy" id="1873176"/>
    <lineage>
        <taxon>Bacteria</taxon>
        <taxon>Pseudomonadati</taxon>
        <taxon>Pseudomonadota</taxon>
        <taxon>Alphaproteobacteria</taxon>
        <taxon>Hyphomicrobiales</taxon>
        <taxon>Phyllobacteriaceae</taxon>
        <taxon>Manganibacter</taxon>
    </lineage>
</organism>
<dbReference type="InterPro" id="IPR050833">
    <property type="entry name" value="Poly_Biosynth_Transport"/>
</dbReference>
<keyword evidence="6 7" id="KW-0472">Membrane</keyword>
<feature type="transmembrane region" description="Helical" evidence="7">
    <location>
        <begin position="439"/>
        <end position="461"/>
    </location>
</feature>
<evidence type="ECO:0000256" key="7">
    <source>
        <dbReference type="SAM" id="Phobius"/>
    </source>
</evidence>
<dbReference type="Proteomes" id="UP000191905">
    <property type="component" value="Unassembled WGS sequence"/>
</dbReference>
<dbReference type="Pfam" id="PF13440">
    <property type="entry name" value="Polysacc_synt_3"/>
    <property type="match status" value="1"/>
</dbReference>
<feature type="transmembrane region" description="Helical" evidence="7">
    <location>
        <begin position="170"/>
        <end position="192"/>
    </location>
</feature>
<keyword evidence="5 7" id="KW-1133">Transmembrane helix</keyword>
<keyword evidence="4 7" id="KW-0812">Transmembrane</keyword>
<evidence type="ECO:0000256" key="6">
    <source>
        <dbReference type="ARBA" id="ARBA00023136"/>
    </source>
</evidence>
<reference evidence="8 9" key="1">
    <citation type="journal article" date="2016" name="Int. J. Syst. Evol. Microbiol.">
        <title>Pseudaminobacter manganicus sp. nov., isolated from sludge of a manganese mine.</title>
        <authorList>
            <person name="Li J."/>
            <person name="Huang J."/>
            <person name="Liao S."/>
            <person name="Wang G."/>
        </authorList>
    </citation>
    <scope>NUCLEOTIDE SEQUENCE [LARGE SCALE GENOMIC DNA]</scope>
    <source>
        <strain evidence="8 9">JH-7</strain>
    </source>
</reference>
<evidence type="ECO:0000256" key="5">
    <source>
        <dbReference type="ARBA" id="ARBA00022989"/>
    </source>
</evidence>
<evidence type="ECO:0000256" key="4">
    <source>
        <dbReference type="ARBA" id="ARBA00022692"/>
    </source>
</evidence>
<feature type="transmembrane region" description="Helical" evidence="7">
    <location>
        <begin position="363"/>
        <end position="393"/>
    </location>
</feature>
<feature type="transmembrane region" description="Helical" evidence="7">
    <location>
        <begin position="280"/>
        <end position="303"/>
    </location>
</feature>